<feature type="active site" description="Glycyl thioester intermediate" evidence="6">
    <location>
        <position position="1644"/>
    </location>
</feature>
<dbReference type="GO" id="GO:0000209">
    <property type="term" value="P:protein polyubiquitination"/>
    <property type="evidence" value="ECO:0007669"/>
    <property type="project" value="TreeGrafter"/>
</dbReference>
<keyword evidence="10" id="KW-1185">Reference proteome</keyword>
<dbReference type="Gene3D" id="3.30.2410.10">
    <property type="entry name" value="Hect, E3 ligase catalytic domain"/>
    <property type="match status" value="1"/>
</dbReference>
<dbReference type="InterPro" id="IPR035983">
    <property type="entry name" value="Hect_E3_ubiquitin_ligase"/>
</dbReference>
<dbReference type="SUPFAM" id="SSF48371">
    <property type="entry name" value="ARM repeat"/>
    <property type="match status" value="1"/>
</dbReference>
<dbReference type="Proteomes" id="UP000325081">
    <property type="component" value="Unassembled WGS sequence"/>
</dbReference>
<dbReference type="OrthoDB" id="423283at2759"/>
<evidence type="ECO:0000256" key="4">
    <source>
        <dbReference type="ARBA" id="ARBA00022679"/>
    </source>
</evidence>
<name>A0A5A7R1W0_STRAF</name>
<feature type="domain" description="HECT" evidence="8">
    <location>
        <begin position="1320"/>
        <end position="1656"/>
    </location>
</feature>
<dbReference type="InterPro" id="IPR016024">
    <property type="entry name" value="ARM-type_fold"/>
</dbReference>
<dbReference type="EMBL" id="BKCP01009181">
    <property type="protein sequence ID" value="GER50251.1"/>
    <property type="molecule type" value="Genomic_DNA"/>
</dbReference>
<feature type="compositionally biased region" description="Polar residues" evidence="7">
    <location>
        <begin position="106"/>
        <end position="115"/>
    </location>
</feature>
<keyword evidence="5 6" id="KW-0833">Ubl conjugation pathway</keyword>
<reference evidence="10" key="1">
    <citation type="journal article" date="2019" name="Curr. Biol.">
        <title>Genome Sequence of Striga asiatica Provides Insight into the Evolution of Plant Parasitism.</title>
        <authorList>
            <person name="Yoshida S."/>
            <person name="Kim S."/>
            <person name="Wafula E.K."/>
            <person name="Tanskanen J."/>
            <person name="Kim Y.M."/>
            <person name="Honaas L."/>
            <person name="Yang Z."/>
            <person name="Spallek T."/>
            <person name="Conn C.E."/>
            <person name="Ichihashi Y."/>
            <person name="Cheong K."/>
            <person name="Cui S."/>
            <person name="Der J.P."/>
            <person name="Gundlach H."/>
            <person name="Jiao Y."/>
            <person name="Hori C."/>
            <person name="Ishida J.K."/>
            <person name="Kasahara H."/>
            <person name="Kiba T."/>
            <person name="Kim M.S."/>
            <person name="Koo N."/>
            <person name="Laohavisit A."/>
            <person name="Lee Y.H."/>
            <person name="Lumba S."/>
            <person name="McCourt P."/>
            <person name="Mortimer J.C."/>
            <person name="Mutuku J.M."/>
            <person name="Nomura T."/>
            <person name="Sasaki-Sekimoto Y."/>
            <person name="Seto Y."/>
            <person name="Wang Y."/>
            <person name="Wakatake T."/>
            <person name="Sakakibara H."/>
            <person name="Demura T."/>
            <person name="Yamaguchi S."/>
            <person name="Yoneyama K."/>
            <person name="Manabe R.I."/>
            <person name="Nelson D.C."/>
            <person name="Schulman A.H."/>
            <person name="Timko M.P."/>
            <person name="dePamphilis C.W."/>
            <person name="Choi D."/>
            <person name="Shirasu K."/>
        </authorList>
    </citation>
    <scope>NUCLEOTIDE SEQUENCE [LARGE SCALE GENOMIC DNA]</scope>
    <source>
        <strain evidence="10">cv. UVA1</strain>
    </source>
</reference>
<proteinExistence type="inferred from homology"/>
<evidence type="ECO:0000259" key="8">
    <source>
        <dbReference type="PROSITE" id="PS50237"/>
    </source>
</evidence>
<dbReference type="Gene3D" id="3.90.1750.10">
    <property type="entry name" value="Hect, E3 ligase catalytic domains"/>
    <property type="match status" value="1"/>
</dbReference>
<dbReference type="EC" id="2.3.2.26" evidence="3"/>
<feature type="region of interest" description="Disordered" evidence="7">
    <location>
        <begin position="1"/>
        <end position="127"/>
    </location>
</feature>
<feature type="region of interest" description="Disordered" evidence="7">
    <location>
        <begin position="610"/>
        <end position="652"/>
    </location>
</feature>
<sequence length="1685" mass="182927">METRSRKRAGASTAPTSSVPTTRAAKRLRNASSSAATAAAASSTPMDSTSEPSTASASATRAPRGKNPSNSKNSDHSSNKKRSHSKGNVNLDKGKEKAPEIRPGNSGRSLESNMGSRDVADNGNGGAPNATVLEGLLRKISAEMSDIIAASSSTASQQSERLERILSDLRAEGEESLQVEALMELTEVLSMATEASLRNFSYDSFVPVLVGLVNYENNPNIMLLAARALTHLVDAVPSSCDEVVRYGAVPCFVARLLTIEYMDLAEQSLQALKRISEEQPATCLRAGALVGVLSYLDFFPTGIQRVALSTAANICEDLPSDAADFVMEAVPTLTNLLQYHDKKVVEKASFCLTRVAEAFALSPERLDDLCSHGVVTHAAVLISSSSSLGGQASLGTHTFMDLIQLLSTLASGSALGAKSLHLLGIGGILKDLLLGTGQATSISVSPAFGRTPEQVCEIVNLADELLPAVKGHAGNSSLEEDSNGGIPEVSTREKLLNEQPELLLQFGIDLLPVLVQICNSSANVSGRHKCLSVIRKILHFSTSEIIQSLINVTNISSFLAAVLAWKDHQVLVLALQIAEILMEKHPGTFSRTFVREGVVHAVDALILSGGDSSSQQSCHKKSSNFSSRSRRNTRKDVSSSSVDKTSDPTANSSPLVTAIAHARLFKEKYFSSDAGSGSGVTDGLLRLKNLCTRMNMGIDEQKKRSKGKSKAIGARLSKKSARIEEELVEMIVQLLQELSREEGASTFEFMSSGIVSCLLNYLTCGYFSSKKISKVSLLRLQPLAIRRYKSFVSLFLPSNIEGNLVPMSILVQKLQNALSSLECFPLACSRSTHGSLDRNASVSSGSSSLSRSIKLRLSRAPEEKTLGDYSTNVVIISDPLTSLAAVEDFLLPRVQQDESDQEPSACAGKSGSETTPAGLSEEKDSSPSKAKGKAVVTQDQEGVEGPQTRSTARRSLALDKDKHMMPLIEDTSYKVEESDNLHVESDEQMESGDDDISDDENYPAAIYIDVQRSATLPIYMTSIVHDIKLGDSSDDSPDRQNERPSSSSSAGTMGRGVRGLIFTAEGRQLNSQMTVYQAVLGEGSESSDGVSRDGRQFWDAIHTILYESADNQAMTFSRGIVASTAESESSKASASCDYTELSLSSISLLDRFIRGGPCDFEREDPIYHILALLRVLEGLNQYAPLLRVQVAIDSFAEGKISNLEELNMSGAKVSPEVFVNRKVTSKLAQKIQDTLAVSTCSLASWCYHLTKACPFLFPFETRCLYFYSTAFGFSRALHRLQQLQGSNGHGTILERQKVRVHRNRILDSAAKVMEMYSSQKAALEVEYYGEVGSGLGPTVEFYTLLSHELQEAGLGMWRSSSYSGHMPLRLFPRPWPATADTSDGSQFSKVIEYFRLLGRTMAKALQDGRLLDLPLSAAFYRLVLGQELVLHDIISFDPELGTTLQELQALACRKKYLESVRSYNPEELYFRGSSVDDLCLDFSLPGYADYILRAGNEIVDISSLGNYVSLVVDATVGTGIMRQMEAFRSGFNQVFDISTLTIFSPNELDQLLCGCRDMWKAESLVDNIKFDHGYTSNSPAIINFLEIMGEFTPEQQRAFCQFVTGAPRLPPGGLAVLNPKLTVVRKVHILPDSVDDDLPSVMTCANYLKLPPYSSKVKDLSICHESLDFAATVEVDEDAACDLED</sequence>
<feature type="compositionally biased region" description="Basic residues" evidence="7">
    <location>
        <begin position="618"/>
        <end position="633"/>
    </location>
</feature>
<dbReference type="Pfam" id="PF25579">
    <property type="entry name" value="TPR_TRIP12_N"/>
    <property type="match status" value="1"/>
</dbReference>
<evidence type="ECO:0000256" key="5">
    <source>
        <dbReference type="ARBA" id="ARBA00022786"/>
    </source>
</evidence>
<comment type="similarity">
    <text evidence="2">Belongs to the UPL family. K-HECT subfamily.</text>
</comment>
<feature type="region of interest" description="Disordered" evidence="7">
    <location>
        <begin position="1030"/>
        <end position="1054"/>
    </location>
</feature>
<dbReference type="GO" id="GO:0061630">
    <property type="term" value="F:ubiquitin protein ligase activity"/>
    <property type="evidence" value="ECO:0007669"/>
    <property type="project" value="UniProtKB-EC"/>
</dbReference>
<gene>
    <name evidence="9" type="ORF">STAS_27544</name>
</gene>
<comment type="catalytic activity">
    <reaction evidence="1">
        <text>S-ubiquitinyl-[E2 ubiquitin-conjugating enzyme]-L-cysteine + [acceptor protein]-L-lysine = [E2 ubiquitin-conjugating enzyme]-L-cysteine + N(6)-ubiquitinyl-[acceptor protein]-L-lysine.</text>
        <dbReference type="EC" id="2.3.2.26"/>
    </reaction>
</comment>
<feature type="compositionally biased region" description="Low complexity" evidence="7">
    <location>
        <begin position="11"/>
        <end position="23"/>
    </location>
</feature>
<dbReference type="PANTHER" id="PTHR45670">
    <property type="entry name" value="E3 UBIQUITIN-PROTEIN LIGASE TRIP12"/>
    <property type="match status" value="1"/>
</dbReference>
<dbReference type="SMART" id="SM00119">
    <property type="entry name" value="HECTc"/>
    <property type="match status" value="1"/>
</dbReference>
<dbReference type="InterPro" id="IPR011989">
    <property type="entry name" value="ARM-like"/>
</dbReference>
<protein>
    <recommendedName>
        <fullName evidence="3">HECT-type E3 ubiquitin transferase</fullName>
        <ecNumber evidence="3">2.3.2.26</ecNumber>
    </recommendedName>
</protein>
<feature type="region of interest" description="Disordered" evidence="7">
    <location>
        <begin position="896"/>
        <end position="999"/>
    </location>
</feature>
<evidence type="ECO:0000256" key="7">
    <source>
        <dbReference type="SAM" id="MobiDB-lite"/>
    </source>
</evidence>
<feature type="compositionally biased region" description="Basic and acidic residues" evidence="7">
    <location>
        <begin position="971"/>
        <end position="985"/>
    </location>
</feature>
<organism evidence="9 10">
    <name type="scientific">Striga asiatica</name>
    <name type="common">Asiatic witchweed</name>
    <name type="synonym">Buchnera asiatica</name>
    <dbReference type="NCBI Taxonomy" id="4170"/>
    <lineage>
        <taxon>Eukaryota</taxon>
        <taxon>Viridiplantae</taxon>
        <taxon>Streptophyta</taxon>
        <taxon>Embryophyta</taxon>
        <taxon>Tracheophyta</taxon>
        <taxon>Spermatophyta</taxon>
        <taxon>Magnoliopsida</taxon>
        <taxon>eudicotyledons</taxon>
        <taxon>Gunneridae</taxon>
        <taxon>Pentapetalae</taxon>
        <taxon>asterids</taxon>
        <taxon>lamiids</taxon>
        <taxon>Lamiales</taxon>
        <taxon>Orobanchaceae</taxon>
        <taxon>Buchnereae</taxon>
        <taxon>Striga</taxon>
    </lineage>
</organism>
<dbReference type="PROSITE" id="PS50237">
    <property type="entry name" value="HECT"/>
    <property type="match status" value="1"/>
</dbReference>
<evidence type="ECO:0000256" key="6">
    <source>
        <dbReference type="PROSITE-ProRule" id="PRU00104"/>
    </source>
</evidence>
<dbReference type="Gene3D" id="1.25.10.10">
    <property type="entry name" value="Leucine-rich Repeat Variant"/>
    <property type="match status" value="1"/>
</dbReference>
<comment type="caution">
    <text evidence="9">The sequence shown here is derived from an EMBL/GenBank/DDBJ whole genome shotgun (WGS) entry which is preliminary data.</text>
</comment>
<dbReference type="SUPFAM" id="SSF56204">
    <property type="entry name" value="Hect, E3 ligase catalytic domain"/>
    <property type="match status" value="1"/>
</dbReference>
<feature type="compositionally biased region" description="Basic and acidic residues" evidence="7">
    <location>
        <begin position="1030"/>
        <end position="1042"/>
    </location>
</feature>
<evidence type="ECO:0000313" key="9">
    <source>
        <dbReference type="EMBL" id="GER50251.1"/>
    </source>
</evidence>
<dbReference type="InterPro" id="IPR057948">
    <property type="entry name" value="TPR_TRIP12_N"/>
</dbReference>
<keyword evidence="4" id="KW-0808">Transferase</keyword>
<feature type="compositionally biased region" description="Acidic residues" evidence="7">
    <location>
        <begin position="986"/>
        <end position="999"/>
    </location>
</feature>
<dbReference type="PANTHER" id="PTHR45670:SF1">
    <property type="entry name" value="E3 UBIQUITIN-PROTEIN LIGASE HECTD1"/>
    <property type="match status" value="1"/>
</dbReference>
<evidence type="ECO:0000256" key="2">
    <source>
        <dbReference type="ARBA" id="ARBA00006331"/>
    </source>
</evidence>
<evidence type="ECO:0000256" key="3">
    <source>
        <dbReference type="ARBA" id="ARBA00012485"/>
    </source>
</evidence>
<dbReference type="Pfam" id="PF00632">
    <property type="entry name" value="HECT"/>
    <property type="match status" value="1"/>
</dbReference>
<dbReference type="GO" id="GO:0043161">
    <property type="term" value="P:proteasome-mediated ubiquitin-dependent protein catabolic process"/>
    <property type="evidence" value="ECO:0007669"/>
    <property type="project" value="TreeGrafter"/>
</dbReference>
<evidence type="ECO:0000313" key="10">
    <source>
        <dbReference type="Proteomes" id="UP000325081"/>
    </source>
</evidence>
<dbReference type="InterPro" id="IPR045322">
    <property type="entry name" value="HECTD1/TRIP12-like"/>
</dbReference>
<evidence type="ECO:0000256" key="1">
    <source>
        <dbReference type="ARBA" id="ARBA00000885"/>
    </source>
</evidence>
<dbReference type="CDD" id="cd00078">
    <property type="entry name" value="HECTc"/>
    <property type="match status" value="1"/>
</dbReference>
<dbReference type="InterPro" id="IPR000569">
    <property type="entry name" value="HECT_dom"/>
</dbReference>
<feature type="compositionally biased region" description="Low complexity" evidence="7">
    <location>
        <begin position="31"/>
        <end position="72"/>
    </location>
</feature>
<accession>A0A5A7R1W0</accession>